<evidence type="ECO:0000313" key="8">
    <source>
        <dbReference type="EMBL" id="GFQ06843.1"/>
    </source>
</evidence>
<dbReference type="GO" id="GO:0005634">
    <property type="term" value="C:nucleus"/>
    <property type="evidence" value="ECO:0007669"/>
    <property type="project" value="UniProtKB-SubCell"/>
</dbReference>
<evidence type="ECO:0000256" key="1">
    <source>
        <dbReference type="ARBA" id="ARBA00004123"/>
    </source>
</evidence>
<dbReference type="Gene3D" id="1.10.10.60">
    <property type="entry name" value="Homeodomain-like"/>
    <property type="match status" value="1"/>
</dbReference>
<dbReference type="AlphaFoldDB" id="A0A830D862"/>
<keyword evidence="4" id="KW-0539">Nucleus</keyword>
<dbReference type="EMBL" id="BMAC01001323">
    <property type="protein sequence ID" value="GFQ06843.1"/>
    <property type="molecule type" value="Genomic_DNA"/>
</dbReference>
<evidence type="ECO:0000259" key="7">
    <source>
        <dbReference type="PROSITE" id="PS51294"/>
    </source>
</evidence>
<dbReference type="SMART" id="SM00717">
    <property type="entry name" value="SANT"/>
    <property type="match status" value="1"/>
</dbReference>
<organism evidence="8 9">
    <name type="scientific">Phtheirospermum japonicum</name>
    <dbReference type="NCBI Taxonomy" id="374723"/>
    <lineage>
        <taxon>Eukaryota</taxon>
        <taxon>Viridiplantae</taxon>
        <taxon>Streptophyta</taxon>
        <taxon>Embryophyta</taxon>
        <taxon>Tracheophyta</taxon>
        <taxon>Spermatophyta</taxon>
        <taxon>Magnoliopsida</taxon>
        <taxon>eudicotyledons</taxon>
        <taxon>Gunneridae</taxon>
        <taxon>Pentapetalae</taxon>
        <taxon>asterids</taxon>
        <taxon>lamiids</taxon>
        <taxon>Lamiales</taxon>
        <taxon>Orobanchaceae</taxon>
        <taxon>Orobanchaceae incertae sedis</taxon>
        <taxon>Phtheirospermum</taxon>
    </lineage>
</organism>
<dbReference type="PANTHER" id="PTHR10641">
    <property type="entry name" value="MYB FAMILY TRANSCRIPTION FACTOR"/>
    <property type="match status" value="1"/>
</dbReference>
<comment type="caution">
    <text evidence="8">The sequence shown here is derived from an EMBL/GenBank/DDBJ whole genome shotgun (WGS) entry which is preliminary data.</text>
</comment>
<proteinExistence type="predicted"/>
<dbReference type="CDD" id="cd00167">
    <property type="entry name" value="SANT"/>
    <property type="match status" value="1"/>
</dbReference>
<keyword evidence="2" id="KW-0677">Repeat</keyword>
<evidence type="ECO:0000313" key="9">
    <source>
        <dbReference type="Proteomes" id="UP000653305"/>
    </source>
</evidence>
<dbReference type="PANTHER" id="PTHR10641:SF1290">
    <property type="entry name" value="MYB-RELATED PROTEIN 306-LIKE"/>
    <property type="match status" value="1"/>
</dbReference>
<dbReference type="Proteomes" id="UP000653305">
    <property type="component" value="Unassembled WGS sequence"/>
</dbReference>
<dbReference type="SUPFAM" id="SSF46689">
    <property type="entry name" value="Homeodomain-like"/>
    <property type="match status" value="1"/>
</dbReference>
<gene>
    <name evidence="8" type="ORF">PHJA_002828300</name>
</gene>
<dbReference type="OrthoDB" id="2143914at2759"/>
<evidence type="ECO:0000256" key="3">
    <source>
        <dbReference type="ARBA" id="ARBA00023125"/>
    </source>
</evidence>
<dbReference type="InterPro" id="IPR015495">
    <property type="entry name" value="Myb_TF_plants"/>
</dbReference>
<dbReference type="InterPro" id="IPR009057">
    <property type="entry name" value="Homeodomain-like_sf"/>
</dbReference>
<evidence type="ECO:0000256" key="5">
    <source>
        <dbReference type="ARBA" id="ARBA00057804"/>
    </source>
</evidence>
<evidence type="ECO:0000259" key="6">
    <source>
        <dbReference type="PROSITE" id="PS50090"/>
    </source>
</evidence>
<sequence length="136" mass="15881">MGRPPCCDKIGVKKGPWTSEEDIILVSYIQKQGPRNWRAVPTNIGLMRCSKSCRLRWTNYLRLGIKRGDFIQDEEKMIIVRVQDNTLMSLKIYLRISGEKIDTFTHGDIDNRLLNLDFPHWVRQLIPSEADNIFSF</sequence>
<reference evidence="8" key="1">
    <citation type="submission" date="2020-07" db="EMBL/GenBank/DDBJ databases">
        <title>Ethylene signaling mediates host invasion by parasitic plants.</title>
        <authorList>
            <person name="Yoshida S."/>
        </authorList>
    </citation>
    <scope>NUCLEOTIDE SEQUENCE</scope>
    <source>
        <strain evidence="8">Okayama</strain>
    </source>
</reference>
<feature type="domain" description="HTH myb-type" evidence="7">
    <location>
        <begin position="9"/>
        <end position="65"/>
    </location>
</feature>
<keyword evidence="9" id="KW-1185">Reference proteome</keyword>
<comment type="function">
    <text evidence="5">Transcription factor.</text>
</comment>
<accession>A0A830D862</accession>
<dbReference type="GO" id="GO:0003677">
    <property type="term" value="F:DNA binding"/>
    <property type="evidence" value="ECO:0007669"/>
    <property type="project" value="UniProtKB-KW"/>
</dbReference>
<dbReference type="InterPro" id="IPR017930">
    <property type="entry name" value="Myb_dom"/>
</dbReference>
<protein>
    <submittedName>
        <fullName evidence="8">Myb-related protein 306</fullName>
    </submittedName>
</protein>
<keyword evidence="3" id="KW-0238">DNA-binding</keyword>
<evidence type="ECO:0000256" key="2">
    <source>
        <dbReference type="ARBA" id="ARBA00022737"/>
    </source>
</evidence>
<name>A0A830D862_9LAMI</name>
<comment type="subcellular location">
    <subcellularLocation>
        <location evidence="1">Nucleus</location>
    </subcellularLocation>
</comment>
<feature type="domain" description="Myb-like" evidence="6">
    <location>
        <begin position="9"/>
        <end position="61"/>
    </location>
</feature>
<dbReference type="PROSITE" id="PS51294">
    <property type="entry name" value="HTH_MYB"/>
    <property type="match status" value="1"/>
</dbReference>
<dbReference type="Pfam" id="PF00249">
    <property type="entry name" value="Myb_DNA-binding"/>
    <property type="match status" value="1"/>
</dbReference>
<dbReference type="FunFam" id="1.10.10.60:FF:000001">
    <property type="entry name" value="MYB-related transcription factor"/>
    <property type="match status" value="1"/>
</dbReference>
<evidence type="ECO:0000256" key="4">
    <source>
        <dbReference type="ARBA" id="ARBA00023242"/>
    </source>
</evidence>
<dbReference type="PROSITE" id="PS50090">
    <property type="entry name" value="MYB_LIKE"/>
    <property type="match status" value="1"/>
</dbReference>
<dbReference type="InterPro" id="IPR001005">
    <property type="entry name" value="SANT/Myb"/>
</dbReference>